<dbReference type="InterPro" id="IPR010107">
    <property type="entry name" value="Glutamate_decarboxylase"/>
</dbReference>
<dbReference type="KEGG" id="ehx:EMIHUDRAFT_415451"/>
<comment type="similarity">
    <text evidence="2 8">Belongs to the group II decarboxylase family.</text>
</comment>
<dbReference type="GO" id="GO:0005829">
    <property type="term" value="C:cytosol"/>
    <property type="evidence" value="ECO:0007669"/>
    <property type="project" value="TreeGrafter"/>
</dbReference>
<evidence type="ECO:0000256" key="7">
    <source>
        <dbReference type="PIRSR" id="PIRSR602129-50"/>
    </source>
</evidence>
<evidence type="ECO:0000256" key="2">
    <source>
        <dbReference type="ARBA" id="ARBA00009533"/>
    </source>
</evidence>
<dbReference type="PaxDb" id="2903-EOD29410"/>
<evidence type="ECO:0000256" key="5">
    <source>
        <dbReference type="ARBA" id="ARBA00023239"/>
    </source>
</evidence>
<dbReference type="RefSeq" id="XP_005781839.1">
    <property type="nucleotide sequence ID" value="XM_005781782.1"/>
</dbReference>
<dbReference type="Gene3D" id="3.90.1150.160">
    <property type="match status" value="1"/>
</dbReference>
<dbReference type="EnsemblProtists" id="EOD29410">
    <property type="protein sequence ID" value="EOD29410"/>
    <property type="gene ID" value="EMIHUDRAFT_415451"/>
</dbReference>
<dbReference type="InterPro" id="IPR015421">
    <property type="entry name" value="PyrdxlP-dep_Trfase_major"/>
</dbReference>
<dbReference type="SUPFAM" id="SSF53383">
    <property type="entry name" value="PLP-dependent transferases"/>
    <property type="match status" value="1"/>
</dbReference>
<keyword evidence="10" id="KW-1185">Reference proteome</keyword>
<dbReference type="HOGENOM" id="CLU_019582_2_1_1"/>
<dbReference type="GO" id="GO:0030170">
    <property type="term" value="F:pyridoxal phosphate binding"/>
    <property type="evidence" value="ECO:0007669"/>
    <property type="project" value="InterPro"/>
</dbReference>
<organism evidence="9 10">
    <name type="scientific">Emiliania huxleyi (strain CCMP1516)</name>
    <dbReference type="NCBI Taxonomy" id="280463"/>
    <lineage>
        <taxon>Eukaryota</taxon>
        <taxon>Haptista</taxon>
        <taxon>Haptophyta</taxon>
        <taxon>Prymnesiophyceae</taxon>
        <taxon>Isochrysidales</taxon>
        <taxon>Noelaerhabdaceae</taxon>
        <taxon>Emiliania</taxon>
    </lineage>
</organism>
<dbReference type="GO" id="GO:0004351">
    <property type="term" value="F:glutamate decarboxylase activity"/>
    <property type="evidence" value="ECO:0007669"/>
    <property type="project" value="UniProtKB-EC"/>
</dbReference>
<dbReference type="STRING" id="2903.R1ES23"/>
<evidence type="ECO:0000256" key="8">
    <source>
        <dbReference type="RuleBase" id="RU000382"/>
    </source>
</evidence>
<dbReference type="AlphaFoldDB" id="A0A0D3K0X5"/>
<protein>
    <recommendedName>
        <fullName evidence="3">glutamate decarboxylase</fullName>
        <ecNumber evidence="3">4.1.1.15</ecNumber>
    </recommendedName>
</protein>
<dbReference type="EC" id="4.1.1.15" evidence="3"/>
<evidence type="ECO:0000313" key="9">
    <source>
        <dbReference type="EnsemblProtists" id="EOD29410"/>
    </source>
</evidence>
<dbReference type="PANTHER" id="PTHR43321">
    <property type="entry name" value="GLUTAMATE DECARBOXYLASE"/>
    <property type="match status" value="1"/>
</dbReference>
<evidence type="ECO:0000256" key="4">
    <source>
        <dbReference type="ARBA" id="ARBA00022898"/>
    </source>
</evidence>
<dbReference type="Gene3D" id="3.40.640.10">
    <property type="entry name" value="Type I PLP-dependent aspartate aminotransferase-like (Major domain)"/>
    <property type="match status" value="1"/>
</dbReference>
<reference evidence="10" key="1">
    <citation type="journal article" date="2013" name="Nature">
        <title>Pan genome of the phytoplankton Emiliania underpins its global distribution.</title>
        <authorList>
            <person name="Read B.A."/>
            <person name="Kegel J."/>
            <person name="Klute M.J."/>
            <person name="Kuo A."/>
            <person name="Lefebvre S.C."/>
            <person name="Maumus F."/>
            <person name="Mayer C."/>
            <person name="Miller J."/>
            <person name="Monier A."/>
            <person name="Salamov A."/>
            <person name="Young J."/>
            <person name="Aguilar M."/>
            <person name="Claverie J.M."/>
            <person name="Frickenhaus S."/>
            <person name="Gonzalez K."/>
            <person name="Herman E.K."/>
            <person name="Lin Y.C."/>
            <person name="Napier J."/>
            <person name="Ogata H."/>
            <person name="Sarno A.F."/>
            <person name="Shmutz J."/>
            <person name="Schroeder D."/>
            <person name="de Vargas C."/>
            <person name="Verret F."/>
            <person name="von Dassow P."/>
            <person name="Valentin K."/>
            <person name="Van de Peer Y."/>
            <person name="Wheeler G."/>
            <person name="Dacks J.B."/>
            <person name="Delwiche C.F."/>
            <person name="Dyhrman S.T."/>
            <person name="Glockner G."/>
            <person name="John U."/>
            <person name="Richards T."/>
            <person name="Worden A.Z."/>
            <person name="Zhang X."/>
            <person name="Grigoriev I.V."/>
            <person name="Allen A.E."/>
            <person name="Bidle K."/>
            <person name="Borodovsky M."/>
            <person name="Bowler C."/>
            <person name="Brownlee C."/>
            <person name="Cock J.M."/>
            <person name="Elias M."/>
            <person name="Gladyshev V.N."/>
            <person name="Groth M."/>
            <person name="Guda C."/>
            <person name="Hadaegh A."/>
            <person name="Iglesias-Rodriguez M.D."/>
            <person name="Jenkins J."/>
            <person name="Jones B.M."/>
            <person name="Lawson T."/>
            <person name="Leese F."/>
            <person name="Lindquist E."/>
            <person name="Lobanov A."/>
            <person name="Lomsadze A."/>
            <person name="Malik S.B."/>
            <person name="Marsh M.E."/>
            <person name="Mackinder L."/>
            <person name="Mock T."/>
            <person name="Mueller-Roeber B."/>
            <person name="Pagarete A."/>
            <person name="Parker M."/>
            <person name="Probert I."/>
            <person name="Quesneville H."/>
            <person name="Raines C."/>
            <person name="Rensing S.A."/>
            <person name="Riano-Pachon D.M."/>
            <person name="Richier S."/>
            <person name="Rokitta S."/>
            <person name="Shiraiwa Y."/>
            <person name="Soanes D.M."/>
            <person name="van der Giezen M."/>
            <person name="Wahlund T.M."/>
            <person name="Williams B."/>
            <person name="Wilson W."/>
            <person name="Wolfe G."/>
            <person name="Wurch L.L."/>
        </authorList>
    </citation>
    <scope>NUCLEOTIDE SEQUENCE</scope>
</reference>
<dbReference type="PANTHER" id="PTHR43321:SF3">
    <property type="entry name" value="GLUTAMATE DECARBOXYLASE"/>
    <property type="match status" value="1"/>
</dbReference>
<evidence type="ECO:0000256" key="6">
    <source>
        <dbReference type="ARBA" id="ARBA00048868"/>
    </source>
</evidence>
<dbReference type="GO" id="GO:0006538">
    <property type="term" value="P:L-glutamate catabolic process"/>
    <property type="evidence" value="ECO:0007669"/>
    <property type="project" value="TreeGrafter"/>
</dbReference>
<keyword evidence="5 8" id="KW-0456">Lyase</keyword>
<name>A0A0D3K0X5_EMIH1</name>
<comment type="cofactor">
    <cofactor evidence="1 7 8">
        <name>pyridoxal 5'-phosphate</name>
        <dbReference type="ChEBI" id="CHEBI:597326"/>
    </cofactor>
</comment>
<evidence type="ECO:0000313" key="10">
    <source>
        <dbReference type="Proteomes" id="UP000013827"/>
    </source>
</evidence>
<dbReference type="Pfam" id="PF00282">
    <property type="entry name" value="Pyridoxal_deC"/>
    <property type="match status" value="1"/>
</dbReference>
<feature type="modified residue" description="N6-(pyridoxal phosphate)lysine" evidence="7">
    <location>
        <position position="187"/>
    </location>
</feature>
<accession>A0A0D3K0X5</accession>
<dbReference type="OMA" id="KNIMQNC"/>
<reference evidence="9" key="2">
    <citation type="submission" date="2024-10" db="UniProtKB">
        <authorList>
            <consortium name="EnsemblProtists"/>
        </authorList>
    </citation>
    <scope>IDENTIFICATION</scope>
</reference>
<evidence type="ECO:0000256" key="1">
    <source>
        <dbReference type="ARBA" id="ARBA00001933"/>
    </source>
</evidence>
<keyword evidence="4 7" id="KW-0663">Pyridoxal phosphate</keyword>
<proteinExistence type="inferred from homology"/>
<dbReference type="InterPro" id="IPR002129">
    <property type="entry name" value="PyrdxlP-dep_de-COase"/>
</dbReference>
<comment type="catalytic activity">
    <reaction evidence="6">
        <text>L-glutamate + H(+) = 4-aminobutanoate + CO2</text>
        <dbReference type="Rhea" id="RHEA:17785"/>
        <dbReference type="ChEBI" id="CHEBI:15378"/>
        <dbReference type="ChEBI" id="CHEBI:16526"/>
        <dbReference type="ChEBI" id="CHEBI:29985"/>
        <dbReference type="ChEBI" id="CHEBI:59888"/>
        <dbReference type="EC" id="4.1.1.15"/>
    </reaction>
</comment>
<evidence type="ECO:0000256" key="3">
    <source>
        <dbReference type="ARBA" id="ARBA00012421"/>
    </source>
</evidence>
<dbReference type="InterPro" id="IPR015424">
    <property type="entry name" value="PyrdxlP-dep_Trfase"/>
</dbReference>
<dbReference type="eggNOG" id="KOG1383">
    <property type="taxonomic scope" value="Eukaryota"/>
</dbReference>
<dbReference type="GeneID" id="19046759"/>
<dbReference type="Proteomes" id="UP000013827">
    <property type="component" value="Unassembled WGS sequence"/>
</dbReference>
<sequence>MLGDLWHLPKSASFDEYGCHAGACTVGSTEACLLAGLALKFRWRKWYAARHGLSEAEVRSVYPNLVISTMYQACWEKLFKYMDIEPHFVSPKVGEMVLRPEDVRAAVDDKTIGVVCILGNHYSGHYDPVASVGEVLGELNRANGWQVGIHVDAASGGFVMPFQPEEEVGLCDFRVPAVLSMSASGHKFGVSMCGTGWVLWRDRDDLSEHIAISVSYLGGKADSYTLNFSRPASGSAVQMYKFLRLGRDGYTKLCASQMAVAAMIRRGLAEMLHTPTGRPLFTLLDAGDKGCLPVVAAQFNKELGLPYDSTDLQHVLSERHWYVGGYHMNFNHPLTEEKTPLFSDADADVAMFRVVVKANLSPMLARDLIAAVRETCDFLERTGEAYQKLHAGAKSQPFSSH</sequence>